<dbReference type="Proteomes" id="UP000249757">
    <property type="component" value="Unassembled WGS sequence"/>
</dbReference>
<keyword evidence="3 6" id="KW-0732">Signal</keyword>
<feature type="signal peptide" evidence="6">
    <location>
        <begin position="1"/>
        <end position="16"/>
    </location>
</feature>
<comment type="caution">
    <text evidence="9">The sequence shown here is derived from an EMBL/GenBank/DDBJ whole genome shotgun (WGS) entry which is preliminary data.</text>
</comment>
<sequence length="147" mass="15926">MRFITLAALFGAAAMAQPAREDPTEKLFISNYAISTTPNAFPTMSFRISAKNATHLVCATGKYQYQDLMMNSFECPFPDGSSKYRFNVARSNTERSGYKFSLAHELAPGFGVSAINVTIPTVCAAARPGYVTCVQNGPYVGKMTTLG</sequence>
<reference evidence="8" key="1">
    <citation type="journal article" date="2018" name="BMC Genomics">
        <title>Comparative genomics of the wheat fungal pathogen Pyrenophora tritici-repentis reveals chromosomal variations and genome plasticity.</title>
        <authorList>
            <person name="Moolhuijzen P."/>
            <person name="See P.T."/>
            <person name="Hane J.K."/>
            <person name="Shi G."/>
            <person name="Liu Z."/>
            <person name="Oliver R.P."/>
            <person name="Moffat C.S."/>
        </authorList>
    </citation>
    <scope>NUCLEOTIDE SEQUENCE [LARGE SCALE GENOMIC DNA]</scope>
    <source>
        <strain evidence="8">M4</strain>
    </source>
</reference>
<evidence type="ECO:0000256" key="4">
    <source>
        <dbReference type="ARBA" id="ARBA00023157"/>
    </source>
</evidence>
<reference evidence="9" key="2">
    <citation type="submission" date="2021-05" db="EMBL/GenBank/DDBJ databases">
        <authorList>
            <person name="Moolhuijzen P.M."/>
            <person name="Moffat C.S."/>
        </authorList>
    </citation>
    <scope>NUCLEOTIDE SEQUENCE</scope>
    <source>
        <strain evidence="9">86-124</strain>
    </source>
</reference>
<keyword evidence="4" id="KW-1015">Disulfide bond</keyword>
<evidence type="ECO:0000256" key="3">
    <source>
        <dbReference type="ARBA" id="ARBA00022729"/>
    </source>
</evidence>
<evidence type="ECO:0000313" key="10">
    <source>
        <dbReference type="Proteomes" id="UP000249757"/>
    </source>
</evidence>
<dbReference type="Pfam" id="PF16541">
    <property type="entry name" value="AltA1"/>
    <property type="match status" value="1"/>
</dbReference>
<feature type="chain" id="PRO_5042700759" evidence="6">
    <location>
        <begin position="17"/>
        <end position="147"/>
    </location>
</feature>
<dbReference type="Gene3D" id="2.40.350.20">
    <property type="match status" value="1"/>
</dbReference>
<dbReference type="EMBL" id="NRDI02000026">
    <property type="protein sequence ID" value="KAI1508472.1"/>
    <property type="molecule type" value="Genomic_DNA"/>
</dbReference>
<evidence type="ECO:0000256" key="1">
    <source>
        <dbReference type="ARBA" id="ARBA00004613"/>
    </source>
</evidence>
<reference evidence="9" key="3">
    <citation type="journal article" date="2022" name="bioRxiv">
        <title>A global pangenome for the wheat fungal pathogen Pyrenophora tritici-repentis and prediction of effector protein structural homology.</title>
        <authorList>
            <person name="Moolhuijzen P."/>
            <person name="See P.T."/>
            <person name="Shi G."/>
            <person name="Powell H.R."/>
            <person name="Cockram J."/>
            <person name="Jorgensen L.N."/>
            <person name="Benslimane H."/>
            <person name="Strelkov S.E."/>
            <person name="Turner J."/>
            <person name="Liu Z."/>
            <person name="Moffat C.S."/>
        </authorList>
    </citation>
    <scope>NUCLEOTIDE SEQUENCE</scope>
    <source>
        <strain evidence="9">86-124</strain>
    </source>
</reference>
<keyword evidence="10" id="KW-1185">Reference proteome</keyword>
<protein>
    <submittedName>
        <fullName evidence="9">AltA1 domain containing protein</fullName>
    </submittedName>
    <submittedName>
        <fullName evidence="8">Tymo-45kd-70kd domain containing protein</fullName>
    </submittedName>
</protein>
<evidence type="ECO:0000256" key="5">
    <source>
        <dbReference type="PROSITE-ProRule" id="PRU01243"/>
    </source>
</evidence>
<organism evidence="9 10">
    <name type="scientific">Pyrenophora tritici-repentis</name>
    <dbReference type="NCBI Taxonomy" id="45151"/>
    <lineage>
        <taxon>Eukaryota</taxon>
        <taxon>Fungi</taxon>
        <taxon>Dikarya</taxon>
        <taxon>Ascomycota</taxon>
        <taxon>Pezizomycotina</taxon>
        <taxon>Dothideomycetes</taxon>
        <taxon>Pleosporomycetidae</taxon>
        <taxon>Pleosporales</taxon>
        <taxon>Pleosporineae</taxon>
        <taxon>Pleosporaceae</taxon>
        <taxon>Pyrenophora</taxon>
    </lineage>
</organism>
<dbReference type="AlphaFoldDB" id="A0A2W1CSN4"/>
<evidence type="ECO:0000256" key="2">
    <source>
        <dbReference type="ARBA" id="ARBA00022525"/>
    </source>
</evidence>
<dbReference type="Proteomes" id="UP000245464">
    <property type="component" value="Chromosome 9"/>
</dbReference>
<comment type="caution">
    <text evidence="5">Lacks conserved residue(s) required for the propagation of feature annotation.</text>
</comment>
<proteinExistence type="predicted"/>
<keyword evidence="2" id="KW-0964">Secreted</keyword>
<dbReference type="InterPro" id="IPR032382">
    <property type="entry name" value="AltA1"/>
</dbReference>
<feature type="domain" description="AA1-like" evidence="7">
    <location>
        <begin position="22"/>
        <end position="146"/>
    </location>
</feature>
<evidence type="ECO:0000256" key="6">
    <source>
        <dbReference type="SAM" id="SignalP"/>
    </source>
</evidence>
<evidence type="ECO:0000313" key="8">
    <source>
        <dbReference type="EMBL" id="KAF7566829.1"/>
    </source>
</evidence>
<dbReference type="GO" id="GO:0005576">
    <property type="term" value="C:extracellular region"/>
    <property type="evidence" value="ECO:0007669"/>
    <property type="project" value="UniProtKB-SubCell"/>
</dbReference>
<name>A0A2W1CSN4_9PLEO</name>
<dbReference type="EMBL" id="NQIK02000009">
    <property type="protein sequence ID" value="KAF7566829.1"/>
    <property type="molecule type" value="Genomic_DNA"/>
</dbReference>
<dbReference type="PROSITE" id="PS51895">
    <property type="entry name" value="AA1"/>
    <property type="match status" value="1"/>
</dbReference>
<reference evidence="10" key="4">
    <citation type="journal article" date="2022" name="Microb. Genom.">
        <title>A global pangenome for the wheat fungal pathogen Pyrenophora tritici-repentis and prediction of effector protein structural homology.</title>
        <authorList>
            <person name="Moolhuijzen P.M."/>
            <person name="See P.T."/>
            <person name="Shi G."/>
            <person name="Powell H.R."/>
            <person name="Cockram J."/>
            <person name="Jorgensen L.N."/>
            <person name="Benslimane H."/>
            <person name="Strelkov S.E."/>
            <person name="Turner J."/>
            <person name="Liu Z."/>
            <person name="Moffat C.S."/>
        </authorList>
    </citation>
    <scope>NUCLEOTIDE SEQUENCE [LARGE SCALE GENOMIC DNA]</scope>
</reference>
<evidence type="ECO:0000313" key="9">
    <source>
        <dbReference type="EMBL" id="KAI1508472.1"/>
    </source>
</evidence>
<evidence type="ECO:0000259" key="7">
    <source>
        <dbReference type="PROSITE" id="PS51895"/>
    </source>
</evidence>
<accession>A0A2W1CSN4</accession>
<comment type="subcellular location">
    <subcellularLocation>
        <location evidence="1">Secreted</location>
    </subcellularLocation>
</comment>
<gene>
    <name evidence="9" type="ORF">Ptr86124_012694</name>
    <name evidence="8" type="ORF">PtrM4_151490</name>
</gene>